<protein>
    <recommendedName>
        <fullName evidence="2">Cupin</fullName>
    </recommendedName>
</protein>
<evidence type="ECO:0000313" key="1">
    <source>
        <dbReference type="EMBL" id="XBV85565.1"/>
    </source>
</evidence>
<reference evidence="1" key="1">
    <citation type="submission" date="2024-06" db="EMBL/GenBank/DDBJ databases">
        <title>Draft Genome Sequence of Deinococcus sonorensis Type Strain KR-87, a Biofilm Producing Representative of the Genus Deinococcus.</title>
        <authorList>
            <person name="Boren L.S."/>
            <person name="Grosso R.A."/>
            <person name="Hugenberg-Cox A.N."/>
            <person name="Hill J.T.E."/>
            <person name="Albert C.M."/>
            <person name="Tuohy J.M."/>
        </authorList>
    </citation>
    <scope>NUCLEOTIDE SEQUENCE</scope>
    <source>
        <strain evidence="1">KR-87</strain>
    </source>
</reference>
<sequence>MAEALHLLRLAQASPDVWVELPGSAGRLGVVQVTRPQPGGDGACWYVCLGGTLILDLPHGDFVQLRVGESAAVPDGQAHTLTPVRQATVLRTRTGP</sequence>
<dbReference type="KEGG" id="dsc:ABOD76_19375"/>
<evidence type="ECO:0008006" key="2">
    <source>
        <dbReference type="Google" id="ProtNLM"/>
    </source>
</evidence>
<accession>A0AAU7UB06</accession>
<gene>
    <name evidence="1" type="ORF">ABOD76_19375</name>
</gene>
<name>A0AAU7UB06_9DEIO</name>
<proteinExistence type="predicted"/>
<dbReference type="RefSeq" id="WP_350243602.1">
    <property type="nucleotide sequence ID" value="NZ_CP158299.1"/>
</dbReference>
<dbReference type="AlphaFoldDB" id="A0AAU7UB06"/>
<dbReference type="EMBL" id="CP158299">
    <property type="protein sequence ID" value="XBV85565.1"/>
    <property type="molecule type" value="Genomic_DNA"/>
</dbReference>
<organism evidence="1">
    <name type="scientific">Deinococcus sonorensis KR-87</name>
    <dbReference type="NCBI Taxonomy" id="694439"/>
    <lineage>
        <taxon>Bacteria</taxon>
        <taxon>Thermotogati</taxon>
        <taxon>Deinococcota</taxon>
        <taxon>Deinococci</taxon>
        <taxon>Deinococcales</taxon>
        <taxon>Deinococcaceae</taxon>
        <taxon>Deinococcus</taxon>
    </lineage>
</organism>